<feature type="transmembrane region" description="Helical" evidence="5">
    <location>
        <begin position="162"/>
        <end position="183"/>
    </location>
</feature>
<reference evidence="8" key="1">
    <citation type="submission" date="2016-10" db="EMBL/GenBank/DDBJ databases">
        <authorList>
            <person name="Varghese N."/>
            <person name="Submissions S."/>
        </authorList>
    </citation>
    <scope>NUCLEOTIDE SEQUENCE [LARGE SCALE GENOMIC DNA]</scope>
    <source>
        <strain evidence="8">CGMCC 1.6963</strain>
    </source>
</reference>
<feature type="transmembrane region" description="Helical" evidence="5">
    <location>
        <begin position="131"/>
        <end position="150"/>
    </location>
</feature>
<keyword evidence="2 5" id="KW-0812">Transmembrane</keyword>
<feature type="transmembrane region" description="Helical" evidence="5">
    <location>
        <begin position="323"/>
        <end position="345"/>
    </location>
</feature>
<dbReference type="InterPro" id="IPR050367">
    <property type="entry name" value="APC_superfamily"/>
</dbReference>
<evidence type="ECO:0000259" key="6">
    <source>
        <dbReference type="Pfam" id="PF00324"/>
    </source>
</evidence>
<evidence type="ECO:0000256" key="4">
    <source>
        <dbReference type="ARBA" id="ARBA00023136"/>
    </source>
</evidence>
<feature type="transmembrane region" description="Helical" evidence="5">
    <location>
        <begin position="30"/>
        <end position="50"/>
    </location>
</feature>
<dbReference type="Pfam" id="PF00324">
    <property type="entry name" value="AA_permease"/>
    <property type="match status" value="1"/>
</dbReference>
<dbReference type="AlphaFoldDB" id="A0A1H9XTP2"/>
<feature type="transmembrane region" description="Helical" evidence="5">
    <location>
        <begin position="258"/>
        <end position="278"/>
    </location>
</feature>
<evidence type="ECO:0000256" key="5">
    <source>
        <dbReference type="SAM" id="Phobius"/>
    </source>
</evidence>
<evidence type="ECO:0000256" key="3">
    <source>
        <dbReference type="ARBA" id="ARBA00022989"/>
    </source>
</evidence>
<dbReference type="Proteomes" id="UP000199019">
    <property type="component" value="Unassembled WGS sequence"/>
</dbReference>
<feature type="transmembrane region" description="Helical" evidence="5">
    <location>
        <begin position="204"/>
        <end position="226"/>
    </location>
</feature>
<feature type="transmembrane region" description="Helical" evidence="5">
    <location>
        <begin position="375"/>
        <end position="392"/>
    </location>
</feature>
<sequence length="400" mass="40268">MVIGLGSMVGAGVFVAFAPAAEAAGPLLWLGLLLALGVAYCNATSSARLAALYPQSGGTYVYGRERLGRFWGFLAGWAFVAGKLASCAAMALTVGTYLWPAAARPVAVLVVAAVTALNYVGVHKSAVATRIIVGLVLLVLTVVVVTAWAAPAASCTACAATGSGTLLGVLQAAGFLFFAFAGYARIATLGEEVRDPARTIPRAIPVALAITAAVYATVGLATSHALGVDGLADSTAPLADAVTAAGAEGLLPVVRAGAALAATGSLLGLVLGVSRTTFAMSRDGYLPRALDRVHPAYRVPHRAEVAVGVVVGLAVLAGDLRGAIGFSSVCVLTYYAIANASAWTLQRSLRARAVPALGLVGCTAVGLALPPSSVLAGALVLAAGVVLWLLRFRATPDVRP</sequence>
<feature type="transmembrane region" description="Helical" evidence="5">
    <location>
        <begin position="70"/>
        <end position="91"/>
    </location>
</feature>
<evidence type="ECO:0000256" key="1">
    <source>
        <dbReference type="ARBA" id="ARBA00004141"/>
    </source>
</evidence>
<dbReference type="PANTHER" id="PTHR42770">
    <property type="entry name" value="AMINO ACID TRANSPORTER-RELATED"/>
    <property type="match status" value="1"/>
</dbReference>
<comment type="subcellular location">
    <subcellularLocation>
        <location evidence="1">Membrane</location>
        <topology evidence="1">Multi-pass membrane protein</topology>
    </subcellularLocation>
</comment>
<dbReference type="GO" id="GO:0016020">
    <property type="term" value="C:membrane"/>
    <property type="evidence" value="ECO:0007669"/>
    <property type="project" value="UniProtKB-SubCell"/>
</dbReference>
<feature type="transmembrane region" description="Helical" evidence="5">
    <location>
        <begin position="97"/>
        <end position="119"/>
    </location>
</feature>
<proteinExistence type="predicted"/>
<dbReference type="EMBL" id="FOHB01000013">
    <property type="protein sequence ID" value="SES49542.1"/>
    <property type="molecule type" value="Genomic_DNA"/>
</dbReference>
<protein>
    <submittedName>
        <fullName evidence="7">Amino acid/polyamine/organocation transporter, APC superfamily</fullName>
    </submittedName>
</protein>
<evidence type="ECO:0000256" key="2">
    <source>
        <dbReference type="ARBA" id="ARBA00022692"/>
    </source>
</evidence>
<dbReference type="STRING" id="587636.SAMN05216199_0405"/>
<evidence type="ECO:0000313" key="7">
    <source>
        <dbReference type="EMBL" id="SES49542.1"/>
    </source>
</evidence>
<dbReference type="PIRSF" id="PIRSF006060">
    <property type="entry name" value="AA_transporter"/>
    <property type="match status" value="1"/>
</dbReference>
<name>A0A1H9XTP2_9MICO</name>
<feature type="domain" description="Amino acid permease/ SLC12A" evidence="6">
    <location>
        <begin position="1"/>
        <end position="345"/>
    </location>
</feature>
<organism evidence="7 8">
    <name type="scientific">Pedococcus cremeus</name>
    <dbReference type="NCBI Taxonomy" id="587636"/>
    <lineage>
        <taxon>Bacteria</taxon>
        <taxon>Bacillati</taxon>
        <taxon>Actinomycetota</taxon>
        <taxon>Actinomycetes</taxon>
        <taxon>Micrococcales</taxon>
        <taxon>Intrasporangiaceae</taxon>
        <taxon>Pedococcus</taxon>
    </lineage>
</organism>
<dbReference type="PANTHER" id="PTHR42770:SF7">
    <property type="entry name" value="MEMBRANE PROTEIN"/>
    <property type="match status" value="1"/>
</dbReference>
<dbReference type="GO" id="GO:0055085">
    <property type="term" value="P:transmembrane transport"/>
    <property type="evidence" value="ECO:0007669"/>
    <property type="project" value="InterPro"/>
</dbReference>
<dbReference type="Gene3D" id="1.20.1740.10">
    <property type="entry name" value="Amino acid/polyamine transporter I"/>
    <property type="match status" value="1"/>
</dbReference>
<keyword evidence="3 5" id="KW-1133">Transmembrane helix</keyword>
<gene>
    <name evidence="7" type="ORF">SAMN05216199_0405</name>
</gene>
<evidence type="ECO:0000313" key="8">
    <source>
        <dbReference type="Proteomes" id="UP000199019"/>
    </source>
</evidence>
<accession>A0A1H9XTP2</accession>
<keyword evidence="8" id="KW-1185">Reference proteome</keyword>
<keyword evidence="4 5" id="KW-0472">Membrane</keyword>
<dbReference type="InterPro" id="IPR004841">
    <property type="entry name" value="AA-permease/SLC12A_dom"/>
</dbReference>